<keyword evidence="6" id="KW-0560">Oxidoreductase</keyword>
<dbReference type="InterPro" id="IPR013154">
    <property type="entry name" value="ADH-like_N"/>
</dbReference>
<proteinExistence type="inferred from homology"/>
<dbReference type="InterPro" id="IPR011032">
    <property type="entry name" value="GroES-like_sf"/>
</dbReference>
<keyword evidence="7" id="KW-0520">NAD</keyword>
<dbReference type="Gene3D" id="3.40.50.720">
    <property type="entry name" value="NAD(P)-binding Rossmann-like Domain"/>
    <property type="match status" value="1"/>
</dbReference>
<dbReference type="SUPFAM" id="SSF50129">
    <property type="entry name" value="GroES-like"/>
    <property type="match status" value="1"/>
</dbReference>
<evidence type="ECO:0000256" key="2">
    <source>
        <dbReference type="ARBA" id="ARBA00008072"/>
    </source>
</evidence>
<evidence type="ECO:0000313" key="10">
    <source>
        <dbReference type="EMBL" id="WIM67117.1"/>
    </source>
</evidence>
<accession>A0ABY8VDE0</accession>
<evidence type="ECO:0000256" key="5">
    <source>
        <dbReference type="ARBA" id="ARBA00022833"/>
    </source>
</evidence>
<feature type="domain" description="Alcohol dehydrogenase-like N-terminal" evidence="9">
    <location>
        <begin position="27"/>
        <end position="140"/>
    </location>
</feature>
<evidence type="ECO:0000256" key="6">
    <source>
        <dbReference type="ARBA" id="ARBA00023002"/>
    </source>
</evidence>
<protein>
    <recommendedName>
        <fullName evidence="3">alcohol dehydrogenase</fullName>
        <ecNumber evidence="3">1.1.1.1</ecNumber>
    </recommendedName>
</protein>
<dbReference type="EMBL" id="CP126969">
    <property type="protein sequence ID" value="WIM67117.1"/>
    <property type="molecule type" value="Genomic_DNA"/>
</dbReference>
<dbReference type="Gene3D" id="3.90.180.10">
    <property type="entry name" value="Medium-chain alcohol dehydrogenases, catalytic domain"/>
    <property type="match status" value="1"/>
</dbReference>
<dbReference type="InterPro" id="IPR017743">
    <property type="entry name" value="ADH_phosphonate_catab-assoc"/>
</dbReference>
<evidence type="ECO:0000313" key="11">
    <source>
        <dbReference type="Proteomes" id="UP001225598"/>
    </source>
</evidence>
<dbReference type="InterPro" id="IPR036291">
    <property type="entry name" value="NAD(P)-bd_dom_sf"/>
</dbReference>
<keyword evidence="11" id="KW-1185">Reference proteome</keyword>
<evidence type="ECO:0000256" key="1">
    <source>
        <dbReference type="ARBA" id="ARBA00001947"/>
    </source>
</evidence>
<gene>
    <name evidence="10" type="ORF">QP027_08270</name>
</gene>
<evidence type="ECO:0000256" key="4">
    <source>
        <dbReference type="ARBA" id="ARBA00022723"/>
    </source>
</evidence>
<keyword evidence="4" id="KW-0479">Metal-binding</keyword>
<comment type="cofactor">
    <cofactor evidence="1">
        <name>Zn(2+)</name>
        <dbReference type="ChEBI" id="CHEBI:29105"/>
    </cofactor>
</comment>
<reference evidence="10 11" key="1">
    <citation type="submission" date="2023-05" db="EMBL/GenBank/DDBJ databases">
        <title>Corynebacterium suedekumii sp. nov. and Corynebacterium breve sp. nov. isolated from raw cow's milk.</title>
        <authorList>
            <person name="Baer M.K."/>
            <person name="Mehl L."/>
            <person name="Hellmuth R."/>
            <person name="Marke G."/>
            <person name="Lipski A."/>
        </authorList>
    </citation>
    <scope>NUCLEOTIDE SEQUENCE [LARGE SCALE GENOMIC DNA]</scope>
    <source>
        <strain evidence="10 11">R4</strain>
    </source>
</reference>
<evidence type="ECO:0000259" key="9">
    <source>
        <dbReference type="Pfam" id="PF08240"/>
    </source>
</evidence>
<dbReference type="Pfam" id="PF08240">
    <property type="entry name" value="ADH_N"/>
    <property type="match status" value="1"/>
</dbReference>
<dbReference type="SUPFAM" id="SSF51735">
    <property type="entry name" value="NAD(P)-binding Rossmann-fold domains"/>
    <property type="match status" value="1"/>
</dbReference>
<dbReference type="RefSeq" id="WP_284823981.1">
    <property type="nucleotide sequence ID" value="NZ_CP126969.1"/>
</dbReference>
<dbReference type="InterPro" id="IPR013149">
    <property type="entry name" value="ADH-like_C"/>
</dbReference>
<dbReference type="NCBIfam" id="TIGR03366">
    <property type="entry name" value="HpnZ_proposed"/>
    <property type="match status" value="1"/>
</dbReference>
<sequence length="334" mass="34485">MTARAQLWQGGLDFTLIDIPLPELNTDELLVELTAATICGSDRHTVEGRRSSPCPSILGHEGVGVVVASRRATVPVGTRVVFSVTAVCGTCAMCTRGLTAKCTTVMKAGHEEYSSPWPLSGTYASHIHVVAGQEVVEVPDSVSDGAASTAGCAVATVMAVIEAAGDLSGKTVLVNGVGMLGLIACAAARGHGAAEVIGCDPNESSSSIAHGVVDRLVRTVGDVKVDVVLELSGARQGVIDSVAALKVGGIAVLAGSVTPTKPINLDPEWLVRGWRTITGVHNYEPRHIKQAVDFLVTFGSVLPWGRILGGPIPLADLPIAFAHPDGAMRTIVVP</sequence>
<dbReference type="EC" id="1.1.1.1" evidence="3"/>
<comment type="similarity">
    <text evidence="2">Belongs to the zinc-containing alcohol dehydrogenase family.</text>
</comment>
<evidence type="ECO:0000259" key="8">
    <source>
        <dbReference type="Pfam" id="PF00107"/>
    </source>
</evidence>
<evidence type="ECO:0000256" key="3">
    <source>
        <dbReference type="ARBA" id="ARBA00013190"/>
    </source>
</evidence>
<dbReference type="Pfam" id="PF00107">
    <property type="entry name" value="ADH_zinc_N"/>
    <property type="match status" value="1"/>
</dbReference>
<name>A0ABY8VDE0_9CORY</name>
<dbReference type="PANTHER" id="PTHR42940">
    <property type="entry name" value="ALCOHOL DEHYDROGENASE 1-RELATED"/>
    <property type="match status" value="1"/>
</dbReference>
<feature type="domain" description="Alcohol dehydrogenase-like C-terminal" evidence="8">
    <location>
        <begin position="180"/>
        <end position="296"/>
    </location>
</feature>
<organism evidence="10 11">
    <name type="scientific">Corynebacterium breve</name>
    <dbReference type="NCBI Taxonomy" id="3049799"/>
    <lineage>
        <taxon>Bacteria</taxon>
        <taxon>Bacillati</taxon>
        <taxon>Actinomycetota</taxon>
        <taxon>Actinomycetes</taxon>
        <taxon>Mycobacteriales</taxon>
        <taxon>Corynebacteriaceae</taxon>
        <taxon>Corynebacterium</taxon>
    </lineage>
</organism>
<keyword evidence="5" id="KW-0862">Zinc</keyword>
<evidence type="ECO:0000256" key="7">
    <source>
        <dbReference type="ARBA" id="ARBA00023027"/>
    </source>
</evidence>
<dbReference type="Proteomes" id="UP001225598">
    <property type="component" value="Chromosome"/>
</dbReference>
<dbReference type="PANTHER" id="PTHR42940:SF3">
    <property type="entry name" value="ALCOHOL DEHYDROGENASE 1-RELATED"/>
    <property type="match status" value="1"/>
</dbReference>